<dbReference type="NCBIfam" id="NF002882">
    <property type="entry name" value="PRK03348.1"/>
    <property type="match status" value="1"/>
</dbReference>
<evidence type="ECO:0000256" key="1">
    <source>
        <dbReference type="ARBA" id="ARBA00004496"/>
    </source>
</evidence>
<feature type="active site" evidence="15">
    <location>
        <position position="107"/>
    </location>
</feature>
<keyword evidence="6 15" id="KW-0548">Nucleotidyltransferase</keyword>
<sequence>MPGIVRKIIHLDMDAFYASVEQRDRPELKGKPVIVGGSRERGVVCACSYETRAFGVRSAMAVARALRLCPQALVLPVRMARYQQVSAEIFEIFGRYTDCIEKLSIDEGFLDVTGSERLFGPARQIAERLRAEVRAETGLAVSAGVASNKFLAKVASELAKPDGLLEVPADQVDQFLLPLPVSRIWGVGRVTAERLERRGWRTIRELRAVPLEQLQRLLGAAGEQVYRLARGLDERPVVADEPIKSIGAEETFERDLRVPEALARELLALCERVAARLRRRGLVGRCVTLKVKYADFSAVSRSLTLERGLDSALAIQAEALRLLGRTEAGSRPVRLLGVSLAQLEAGQAAQPELFGEEQRRRQSALDQAVDRLRERFGESGIRRATLLEGSPRPSVKKGGDPGE</sequence>
<dbReference type="InterPro" id="IPR043502">
    <property type="entry name" value="DNA/RNA_pol_sf"/>
</dbReference>
<reference evidence="18 19" key="2">
    <citation type="journal article" date="2021" name="Int. J. Syst. Evol. Microbiol.">
        <title>Isolation and Polyphasic Characterization of Desulfuromonas versatilis sp. Nov., an Electrogenic Bacteria Capable of Versatile Metabolism Isolated from a Graphene Oxide-Reducing Enrichment Culture.</title>
        <authorList>
            <person name="Xie L."/>
            <person name="Yoshida N."/>
            <person name="Ishii S."/>
            <person name="Meng L."/>
        </authorList>
    </citation>
    <scope>NUCLEOTIDE SEQUENCE [LARGE SCALE GENOMIC DNA]</scope>
    <source>
        <strain evidence="18 19">NIT-T3</strain>
    </source>
</reference>
<dbReference type="PANTHER" id="PTHR11076:SF33">
    <property type="entry name" value="DNA POLYMERASE KAPPA"/>
    <property type="match status" value="1"/>
</dbReference>
<evidence type="ECO:0000256" key="15">
    <source>
        <dbReference type="HAMAP-Rule" id="MF_01113"/>
    </source>
</evidence>
<evidence type="ECO:0000256" key="3">
    <source>
        <dbReference type="ARBA" id="ARBA00022457"/>
    </source>
</evidence>
<comment type="similarity">
    <text evidence="2 15">Belongs to the DNA polymerase type-Y family.</text>
</comment>
<reference evidence="18 19" key="1">
    <citation type="journal article" date="2016" name="C (Basel)">
        <title>Selective Growth of and Electricity Production by Marine Exoelectrogenic Bacteria in Self-Aggregated Hydrogel of Microbially Reduced Graphene Oxide.</title>
        <authorList>
            <person name="Yoshida N."/>
            <person name="Goto Y."/>
            <person name="Miyata Y."/>
        </authorList>
    </citation>
    <scope>NUCLEOTIDE SEQUENCE [LARGE SCALE GENOMIC DNA]</scope>
    <source>
        <strain evidence="18 19">NIT-T3</strain>
    </source>
</reference>
<keyword evidence="10 15" id="KW-0460">Magnesium</keyword>
<feature type="binding site" evidence="15">
    <location>
        <position position="106"/>
    </location>
    <ligand>
        <name>Mg(2+)</name>
        <dbReference type="ChEBI" id="CHEBI:18420"/>
    </ligand>
</feature>
<dbReference type="CDD" id="cd03586">
    <property type="entry name" value="PolY_Pol_IV_kappa"/>
    <property type="match status" value="1"/>
</dbReference>
<keyword evidence="12 15" id="KW-0238">DNA-binding</keyword>
<evidence type="ECO:0000256" key="2">
    <source>
        <dbReference type="ARBA" id="ARBA00010945"/>
    </source>
</evidence>
<dbReference type="Gene3D" id="1.10.150.20">
    <property type="entry name" value="5' to 3' exonuclease, C-terminal subdomain"/>
    <property type="match status" value="1"/>
</dbReference>
<evidence type="ECO:0000256" key="13">
    <source>
        <dbReference type="ARBA" id="ARBA00023204"/>
    </source>
</evidence>
<dbReference type="Proteomes" id="UP001319827">
    <property type="component" value="Chromosome"/>
</dbReference>
<evidence type="ECO:0000256" key="12">
    <source>
        <dbReference type="ARBA" id="ARBA00023125"/>
    </source>
</evidence>
<evidence type="ECO:0000259" key="17">
    <source>
        <dbReference type="PROSITE" id="PS50173"/>
    </source>
</evidence>
<comment type="cofactor">
    <cofactor evidence="15">
        <name>Mg(2+)</name>
        <dbReference type="ChEBI" id="CHEBI:18420"/>
    </cofactor>
    <text evidence="15">Binds 2 magnesium ions per subunit.</text>
</comment>
<evidence type="ECO:0000313" key="19">
    <source>
        <dbReference type="Proteomes" id="UP001319827"/>
    </source>
</evidence>
<evidence type="ECO:0000256" key="8">
    <source>
        <dbReference type="ARBA" id="ARBA00022723"/>
    </source>
</evidence>
<dbReference type="NCBIfam" id="NF002751">
    <property type="entry name" value="PRK02794.1"/>
    <property type="match status" value="1"/>
</dbReference>
<dbReference type="EMBL" id="AP024355">
    <property type="protein sequence ID" value="BCR02959.1"/>
    <property type="molecule type" value="Genomic_DNA"/>
</dbReference>
<dbReference type="SUPFAM" id="SSF100879">
    <property type="entry name" value="Lesion bypass DNA polymerase (Y-family), little finger domain"/>
    <property type="match status" value="1"/>
</dbReference>
<keyword evidence="8 15" id="KW-0479">Metal-binding</keyword>
<dbReference type="InterPro" id="IPR017961">
    <property type="entry name" value="DNA_pol_Y-fam_little_finger"/>
</dbReference>
<feature type="site" description="Substrate discrimination" evidence="15">
    <location>
        <position position="17"/>
    </location>
</feature>
<evidence type="ECO:0000256" key="9">
    <source>
        <dbReference type="ARBA" id="ARBA00022763"/>
    </source>
</evidence>
<dbReference type="Gene3D" id="3.40.1170.60">
    <property type="match status" value="1"/>
</dbReference>
<protein>
    <recommendedName>
        <fullName evidence="15">DNA polymerase IV</fullName>
        <shortName evidence="15">Pol IV</shortName>
        <ecNumber evidence="15">2.7.7.7</ecNumber>
    </recommendedName>
</protein>
<dbReference type="PROSITE" id="PS50173">
    <property type="entry name" value="UMUC"/>
    <property type="match status" value="1"/>
</dbReference>
<feature type="domain" description="UmuC" evidence="17">
    <location>
        <begin position="8"/>
        <end position="188"/>
    </location>
</feature>
<dbReference type="Pfam" id="PF21999">
    <property type="entry name" value="IMS_HHH_1"/>
    <property type="match status" value="1"/>
</dbReference>
<evidence type="ECO:0000256" key="6">
    <source>
        <dbReference type="ARBA" id="ARBA00022695"/>
    </source>
</evidence>
<evidence type="ECO:0000256" key="16">
    <source>
        <dbReference type="SAM" id="MobiDB-lite"/>
    </source>
</evidence>
<feature type="region of interest" description="Disordered" evidence="16">
    <location>
        <begin position="383"/>
        <end position="403"/>
    </location>
</feature>
<dbReference type="InterPro" id="IPR001126">
    <property type="entry name" value="UmuC"/>
</dbReference>
<dbReference type="Gene3D" id="3.30.1490.100">
    <property type="entry name" value="DNA polymerase, Y-family, little finger domain"/>
    <property type="match status" value="1"/>
</dbReference>
<dbReference type="HAMAP" id="MF_01113">
    <property type="entry name" value="DNApol_IV"/>
    <property type="match status" value="1"/>
</dbReference>
<keyword evidence="9 15" id="KW-0227">DNA damage</keyword>
<dbReference type="SUPFAM" id="SSF56672">
    <property type="entry name" value="DNA/RNA polymerases"/>
    <property type="match status" value="1"/>
</dbReference>
<comment type="catalytic activity">
    <reaction evidence="14 15">
        <text>DNA(n) + a 2'-deoxyribonucleoside 5'-triphosphate = DNA(n+1) + diphosphate</text>
        <dbReference type="Rhea" id="RHEA:22508"/>
        <dbReference type="Rhea" id="RHEA-COMP:17339"/>
        <dbReference type="Rhea" id="RHEA-COMP:17340"/>
        <dbReference type="ChEBI" id="CHEBI:33019"/>
        <dbReference type="ChEBI" id="CHEBI:61560"/>
        <dbReference type="ChEBI" id="CHEBI:173112"/>
        <dbReference type="EC" id="2.7.7.7"/>
    </reaction>
</comment>
<name>A0ABM8HNE4_9BACT</name>
<dbReference type="NCBIfam" id="NF002677">
    <property type="entry name" value="PRK02406.1"/>
    <property type="match status" value="1"/>
</dbReference>
<proteinExistence type="inferred from homology"/>
<comment type="function">
    <text evidence="15">Poorly processive, error-prone DNA polymerase involved in untargeted mutagenesis. Copies undamaged DNA at stalled replication forks, which arise in vivo from mismatched or misaligned primer ends. These misaligned primers can be extended by PolIV. Exhibits no 3'-5' exonuclease (proofreading) activity. May be involved in translesional synthesis, in conjunction with the beta clamp from PolIII.</text>
</comment>
<keyword evidence="11 15" id="KW-0239">DNA-directed DNA polymerase</keyword>
<keyword evidence="13 15" id="KW-0234">DNA repair</keyword>
<evidence type="ECO:0000256" key="7">
    <source>
        <dbReference type="ARBA" id="ARBA00022705"/>
    </source>
</evidence>
<keyword evidence="4 15" id="KW-0963">Cytoplasm</keyword>
<dbReference type="Pfam" id="PF00817">
    <property type="entry name" value="IMS"/>
    <property type="match status" value="1"/>
</dbReference>
<accession>A0ABM8HNE4</accession>
<dbReference type="NCBIfam" id="NF003015">
    <property type="entry name" value="PRK03858.1"/>
    <property type="match status" value="1"/>
</dbReference>
<comment type="subcellular location">
    <subcellularLocation>
        <location evidence="1 15">Cytoplasm</location>
    </subcellularLocation>
</comment>
<dbReference type="Gene3D" id="3.30.70.270">
    <property type="match status" value="1"/>
</dbReference>
<evidence type="ECO:0000256" key="14">
    <source>
        <dbReference type="ARBA" id="ARBA00049244"/>
    </source>
</evidence>
<evidence type="ECO:0000256" key="10">
    <source>
        <dbReference type="ARBA" id="ARBA00022842"/>
    </source>
</evidence>
<evidence type="ECO:0000313" key="18">
    <source>
        <dbReference type="EMBL" id="BCR02959.1"/>
    </source>
</evidence>
<evidence type="ECO:0000256" key="4">
    <source>
        <dbReference type="ARBA" id="ARBA00022490"/>
    </source>
</evidence>
<keyword evidence="19" id="KW-1185">Reference proteome</keyword>
<dbReference type="Pfam" id="PF11799">
    <property type="entry name" value="IMS_C"/>
    <property type="match status" value="1"/>
</dbReference>
<dbReference type="InterPro" id="IPR036775">
    <property type="entry name" value="DNA_pol_Y-fam_lit_finger_sf"/>
</dbReference>
<organism evidence="18 19">
    <name type="scientific">Desulfuromonas versatilis</name>
    <dbReference type="NCBI Taxonomy" id="2802975"/>
    <lineage>
        <taxon>Bacteria</taxon>
        <taxon>Pseudomonadati</taxon>
        <taxon>Thermodesulfobacteriota</taxon>
        <taxon>Desulfuromonadia</taxon>
        <taxon>Desulfuromonadales</taxon>
        <taxon>Desulfuromonadaceae</taxon>
        <taxon>Desulfuromonas</taxon>
    </lineage>
</organism>
<dbReference type="InterPro" id="IPR043128">
    <property type="entry name" value="Rev_trsase/Diguanyl_cyclase"/>
</dbReference>
<keyword evidence="3 15" id="KW-0515">Mutator protein</keyword>
<dbReference type="InterPro" id="IPR053848">
    <property type="entry name" value="IMS_HHH_1"/>
</dbReference>
<comment type="subunit">
    <text evidence="15">Monomer.</text>
</comment>
<evidence type="ECO:0000256" key="5">
    <source>
        <dbReference type="ARBA" id="ARBA00022679"/>
    </source>
</evidence>
<dbReference type="PANTHER" id="PTHR11076">
    <property type="entry name" value="DNA REPAIR POLYMERASE UMUC / TRANSFERASE FAMILY MEMBER"/>
    <property type="match status" value="1"/>
</dbReference>
<gene>
    <name evidence="15 18" type="primary">dinB</name>
    <name evidence="18" type="ORF">DESUT3_00280</name>
</gene>
<evidence type="ECO:0000256" key="11">
    <source>
        <dbReference type="ARBA" id="ARBA00022932"/>
    </source>
</evidence>
<dbReference type="EC" id="2.7.7.7" evidence="15"/>
<dbReference type="InterPro" id="IPR050116">
    <property type="entry name" value="DNA_polymerase-Y"/>
</dbReference>
<keyword evidence="7 15" id="KW-0235">DNA replication</keyword>
<dbReference type="InterPro" id="IPR022880">
    <property type="entry name" value="DNApol_IV"/>
</dbReference>
<keyword evidence="5 15" id="KW-0808">Transferase</keyword>
<feature type="binding site" evidence="15">
    <location>
        <position position="12"/>
    </location>
    <ligand>
        <name>Mg(2+)</name>
        <dbReference type="ChEBI" id="CHEBI:18420"/>
    </ligand>
</feature>